<dbReference type="Gene3D" id="2.30.39.10">
    <property type="entry name" value="Alpha-1-antitrypsin, domain 1"/>
    <property type="match status" value="1"/>
</dbReference>
<dbReference type="CDD" id="cd19590">
    <property type="entry name" value="serpin_thermopin-like"/>
    <property type="match status" value="1"/>
</dbReference>
<evidence type="ECO:0000313" key="3">
    <source>
        <dbReference type="EMBL" id="SEP45335.1"/>
    </source>
</evidence>
<dbReference type="Gene3D" id="3.30.497.10">
    <property type="entry name" value="Antithrombin, subunit I, domain 2"/>
    <property type="match status" value="1"/>
</dbReference>
<organism evidence="3 4">
    <name type="scientific">Amycolatopsis saalfeldensis</name>
    <dbReference type="NCBI Taxonomy" id="394193"/>
    <lineage>
        <taxon>Bacteria</taxon>
        <taxon>Bacillati</taxon>
        <taxon>Actinomycetota</taxon>
        <taxon>Actinomycetes</taxon>
        <taxon>Pseudonocardiales</taxon>
        <taxon>Pseudonocardiaceae</taxon>
        <taxon>Amycolatopsis</taxon>
    </lineage>
</organism>
<name>A0A1H8XZN3_9PSEU</name>
<evidence type="ECO:0000259" key="2">
    <source>
        <dbReference type="SMART" id="SM00093"/>
    </source>
</evidence>
<dbReference type="InterPro" id="IPR036186">
    <property type="entry name" value="Serpin_sf"/>
</dbReference>
<dbReference type="STRING" id="394193.SAMN04489732_11024"/>
<dbReference type="InterPro" id="IPR023795">
    <property type="entry name" value="Serpin_CS"/>
</dbReference>
<proteinExistence type="inferred from homology"/>
<dbReference type="InterPro" id="IPR023796">
    <property type="entry name" value="Serpin_dom"/>
</dbReference>
<dbReference type="EMBL" id="FOEF01000010">
    <property type="protein sequence ID" value="SEP45335.1"/>
    <property type="molecule type" value="Genomic_DNA"/>
</dbReference>
<gene>
    <name evidence="3" type="ORF">SAMN04489732_11024</name>
</gene>
<dbReference type="GO" id="GO:0005615">
    <property type="term" value="C:extracellular space"/>
    <property type="evidence" value="ECO:0007669"/>
    <property type="project" value="InterPro"/>
</dbReference>
<dbReference type="InterPro" id="IPR042185">
    <property type="entry name" value="Serpin_sf_2"/>
</dbReference>
<keyword evidence="4" id="KW-1185">Reference proteome</keyword>
<feature type="domain" description="Serpin" evidence="2">
    <location>
        <begin position="5"/>
        <end position="365"/>
    </location>
</feature>
<dbReference type="Proteomes" id="UP000198582">
    <property type="component" value="Unassembled WGS sequence"/>
</dbReference>
<sequence>MAGGVDACFSPYSAASALGLVSRAARGRTGDELLALLTVAGENTATGEGAETGESVANAAAGLEPHARLLREAAELDDDAAILAVANTLWASDAITVEDGFRAELATWPGSKAETAPFETDPEAARELINTDVRRTTRGLIPELLPFGSLDIDTRASIVNALYLKTAWRFPFPERATAPAAFHSPGGSRQVPTMHLQETVGYQQADGWQVVTLNAAGGVQAVVLLPDGDLEPAEAALDEQALAALLAGTRRTKVRLSLPKISLDVRTDLDGALKSLGVREMFKDTADLTGLTATKPFWVDKVLHQAVLRLDEQGLEGAAATAITMRTLALDMSDPVDVAVDRPFLLLVRHDGTGAVYFFARVVRP</sequence>
<comment type="similarity">
    <text evidence="1">Belongs to the serpin family.</text>
</comment>
<evidence type="ECO:0000313" key="4">
    <source>
        <dbReference type="Proteomes" id="UP000198582"/>
    </source>
</evidence>
<dbReference type="InterPro" id="IPR042178">
    <property type="entry name" value="Serpin_sf_1"/>
</dbReference>
<evidence type="ECO:0000256" key="1">
    <source>
        <dbReference type="RuleBase" id="RU000411"/>
    </source>
</evidence>
<dbReference type="PANTHER" id="PTHR11461:SF211">
    <property type="entry name" value="GH10112P-RELATED"/>
    <property type="match status" value="1"/>
</dbReference>
<protein>
    <submittedName>
        <fullName evidence="3">Serpin B</fullName>
    </submittedName>
</protein>
<accession>A0A1H8XZN3</accession>
<dbReference type="AlphaFoldDB" id="A0A1H8XZN3"/>
<dbReference type="GO" id="GO:0004867">
    <property type="term" value="F:serine-type endopeptidase inhibitor activity"/>
    <property type="evidence" value="ECO:0007669"/>
    <property type="project" value="InterPro"/>
</dbReference>
<dbReference type="PANTHER" id="PTHR11461">
    <property type="entry name" value="SERINE PROTEASE INHIBITOR, SERPIN"/>
    <property type="match status" value="1"/>
</dbReference>
<dbReference type="SUPFAM" id="SSF56574">
    <property type="entry name" value="Serpins"/>
    <property type="match status" value="1"/>
</dbReference>
<dbReference type="PROSITE" id="PS00284">
    <property type="entry name" value="SERPIN"/>
    <property type="match status" value="1"/>
</dbReference>
<dbReference type="SMART" id="SM00093">
    <property type="entry name" value="SERPIN"/>
    <property type="match status" value="1"/>
</dbReference>
<reference evidence="3 4" key="1">
    <citation type="submission" date="2016-10" db="EMBL/GenBank/DDBJ databases">
        <authorList>
            <person name="de Groot N.N."/>
        </authorList>
    </citation>
    <scope>NUCLEOTIDE SEQUENCE [LARGE SCALE GENOMIC DNA]</scope>
    <source>
        <strain evidence="3 4">DSM 44993</strain>
    </source>
</reference>
<dbReference type="Pfam" id="PF00079">
    <property type="entry name" value="Serpin"/>
    <property type="match status" value="1"/>
</dbReference>
<dbReference type="InterPro" id="IPR000215">
    <property type="entry name" value="Serpin_fam"/>
</dbReference>